<keyword evidence="3" id="KW-1185">Reference proteome</keyword>
<dbReference type="Proteomes" id="UP000241222">
    <property type="component" value="Unassembled WGS sequence"/>
</dbReference>
<accession>A0A2T3J2J9</accession>
<comment type="caution">
    <text evidence="2">The sequence shown here is derived from an EMBL/GenBank/DDBJ whole genome shotgun (WGS) entry which is preliminary data.</text>
</comment>
<proteinExistence type="predicted"/>
<protein>
    <submittedName>
        <fullName evidence="2">Uncharacterized protein</fullName>
    </submittedName>
</protein>
<dbReference type="RefSeq" id="WP_107346866.1">
    <property type="nucleotide sequence ID" value="NZ_PYMH01000001.1"/>
</dbReference>
<dbReference type="AlphaFoldDB" id="A0A2T3J2J9"/>
<keyword evidence="1" id="KW-1133">Transmembrane helix</keyword>
<evidence type="ECO:0000313" key="2">
    <source>
        <dbReference type="EMBL" id="PSU35510.1"/>
    </source>
</evidence>
<evidence type="ECO:0000256" key="1">
    <source>
        <dbReference type="SAM" id="Phobius"/>
    </source>
</evidence>
<organism evidence="2 3">
    <name type="scientific">Photobacterium lutimaris</name>
    <dbReference type="NCBI Taxonomy" id="388278"/>
    <lineage>
        <taxon>Bacteria</taxon>
        <taxon>Pseudomonadati</taxon>
        <taxon>Pseudomonadota</taxon>
        <taxon>Gammaproteobacteria</taxon>
        <taxon>Vibrionales</taxon>
        <taxon>Vibrionaceae</taxon>
        <taxon>Photobacterium</taxon>
    </lineage>
</organism>
<reference evidence="2 3" key="1">
    <citation type="submission" date="2018-03" db="EMBL/GenBank/DDBJ databases">
        <title>Whole genome sequencing of Histamine producing bacteria.</title>
        <authorList>
            <person name="Butler K."/>
        </authorList>
    </citation>
    <scope>NUCLEOTIDE SEQUENCE [LARGE SCALE GENOMIC DNA]</scope>
    <source>
        <strain evidence="2 3">JCM 13586</strain>
    </source>
</reference>
<dbReference type="EMBL" id="PYMH01000001">
    <property type="protein sequence ID" value="PSU35510.1"/>
    <property type="molecule type" value="Genomic_DNA"/>
</dbReference>
<gene>
    <name evidence="2" type="ORF">C9I99_00360</name>
</gene>
<keyword evidence="1" id="KW-0472">Membrane</keyword>
<feature type="transmembrane region" description="Helical" evidence="1">
    <location>
        <begin position="30"/>
        <end position="47"/>
    </location>
</feature>
<sequence>MVVKPEKSLLKNNFFGGVKMANIRAKNNNLGGFLGLIGCPVVFFDLIKHRDFRWVKLGMIGNGTFTLAAG</sequence>
<evidence type="ECO:0000313" key="3">
    <source>
        <dbReference type="Proteomes" id="UP000241222"/>
    </source>
</evidence>
<keyword evidence="1" id="KW-0812">Transmembrane</keyword>
<name>A0A2T3J2J9_9GAMM</name>